<dbReference type="PANTHER" id="PTHR30532">
    <property type="entry name" value="IRON III DICITRATE-BINDING PERIPLASMIC PROTEIN"/>
    <property type="match status" value="1"/>
</dbReference>
<evidence type="ECO:0000313" key="8">
    <source>
        <dbReference type="EMBL" id="PNI00478.1"/>
    </source>
</evidence>
<evidence type="ECO:0000256" key="5">
    <source>
        <dbReference type="ARBA" id="ARBA00022729"/>
    </source>
</evidence>
<dbReference type="Gene3D" id="3.40.50.1980">
    <property type="entry name" value="Nitrogenase molybdenum iron protein domain"/>
    <property type="match status" value="2"/>
</dbReference>
<comment type="subcellular location">
    <subcellularLocation>
        <location evidence="1">Cell envelope</location>
    </subcellularLocation>
</comment>
<evidence type="ECO:0000313" key="9">
    <source>
        <dbReference type="EMBL" id="PNI05645.1"/>
    </source>
</evidence>
<dbReference type="PROSITE" id="PS50983">
    <property type="entry name" value="FE_B12_PBP"/>
    <property type="match status" value="1"/>
</dbReference>
<accession>A0A2J8I540</accession>
<keyword evidence="3" id="KW-0813">Transport</keyword>
<dbReference type="CDD" id="cd01140">
    <property type="entry name" value="FatB"/>
    <property type="match status" value="1"/>
</dbReference>
<feature type="signal peptide" evidence="6">
    <location>
        <begin position="1"/>
        <end position="20"/>
    </location>
</feature>
<keyword evidence="4" id="KW-0408">Iron</keyword>
<reference evidence="10 11" key="1">
    <citation type="submission" date="2018-01" db="EMBL/GenBank/DDBJ databases">
        <title>Draft genome sequences of six Vibrio diazotrophicus strains isolated from deep-sea sediments of the Baltic Sea.</title>
        <authorList>
            <person name="Castillo D."/>
            <person name="Vandieken V."/>
            <person name="Chiang O."/>
            <person name="Middelboe M."/>
        </authorList>
    </citation>
    <scope>NUCLEOTIDE SEQUENCE [LARGE SCALE GENOMIC DNA]</scope>
    <source>
        <strain evidence="9 10">60.27F</strain>
        <strain evidence="8 11">65.10M</strain>
    </source>
</reference>
<dbReference type="InterPro" id="IPR033870">
    <property type="entry name" value="FatB"/>
</dbReference>
<dbReference type="Pfam" id="PF01497">
    <property type="entry name" value="Peripla_BP_2"/>
    <property type="match status" value="1"/>
</dbReference>
<dbReference type="InterPro" id="IPR002491">
    <property type="entry name" value="ABC_transptr_periplasmic_BD"/>
</dbReference>
<name>A0A2J8I540_VIBDI</name>
<keyword evidence="4" id="KW-0406">Ion transport</keyword>
<comment type="similarity">
    <text evidence="2">Belongs to the bacterial solute-binding protein 8 family.</text>
</comment>
<comment type="caution">
    <text evidence="9">The sequence shown here is derived from an EMBL/GenBank/DDBJ whole genome shotgun (WGS) entry which is preliminary data.</text>
</comment>
<dbReference type="EMBL" id="POSM01000015">
    <property type="protein sequence ID" value="PNI00478.1"/>
    <property type="molecule type" value="Genomic_DNA"/>
</dbReference>
<keyword evidence="4" id="KW-0410">Iron transport</keyword>
<evidence type="ECO:0000256" key="4">
    <source>
        <dbReference type="ARBA" id="ARBA00022496"/>
    </source>
</evidence>
<dbReference type="SUPFAM" id="SSF53807">
    <property type="entry name" value="Helical backbone' metal receptor"/>
    <property type="match status" value="1"/>
</dbReference>
<dbReference type="GO" id="GO:0030288">
    <property type="term" value="C:outer membrane-bounded periplasmic space"/>
    <property type="evidence" value="ECO:0007669"/>
    <property type="project" value="TreeGrafter"/>
</dbReference>
<dbReference type="OrthoDB" id="63946at2"/>
<dbReference type="Proteomes" id="UP000236547">
    <property type="component" value="Unassembled WGS sequence"/>
</dbReference>
<proteinExistence type="inferred from homology"/>
<dbReference type="GO" id="GO:1901678">
    <property type="term" value="P:iron coordination entity transport"/>
    <property type="evidence" value="ECO:0007669"/>
    <property type="project" value="UniProtKB-ARBA"/>
</dbReference>
<feature type="chain" id="PRO_5014458669" evidence="6">
    <location>
        <begin position="21"/>
        <end position="302"/>
    </location>
</feature>
<sequence length="302" mass="33633">MKKRISLATVGILLSMTAHAESVTVEHSMGKTTLEQNPQRVVVIGLGVLDAVDTFGIEPIAISKVPQIPNYLEKYKAEKYGAAGSLFEPDFEKIYTLKPDLILIGPRAAKSYGELTKIAPTIVFAVDANKGYWQSTQEQWKNLGKVFNIENKVDEKIDQLDKKFQAVRAYNQNHNLDAMTVMTNGGNITAFGVDSRFSSIYQDFGFAETVPTKKNSSHGDLVSFEFIRENDPKVLLVIDRNKLTNPNDDTGSKEFYNDLIKTTQAYKNNSIAFLDLNAWYLSIAGVKATEQMISDMEKSVGL</sequence>
<keyword evidence="11" id="KW-1185">Reference proteome</keyword>
<dbReference type="PANTHER" id="PTHR30532:SF28">
    <property type="entry name" value="PETROBACTIN-BINDING PROTEIN YCLQ"/>
    <property type="match status" value="1"/>
</dbReference>
<dbReference type="EMBL" id="POSK01000003">
    <property type="protein sequence ID" value="PNI05645.1"/>
    <property type="molecule type" value="Genomic_DNA"/>
</dbReference>
<evidence type="ECO:0000313" key="11">
    <source>
        <dbReference type="Proteomes" id="UP000236547"/>
    </source>
</evidence>
<evidence type="ECO:0000256" key="2">
    <source>
        <dbReference type="ARBA" id="ARBA00008814"/>
    </source>
</evidence>
<feature type="domain" description="Fe/B12 periplasmic-binding" evidence="7">
    <location>
        <begin position="40"/>
        <end position="302"/>
    </location>
</feature>
<dbReference type="RefSeq" id="WP_102965702.1">
    <property type="nucleotide sequence ID" value="NZ_JBJKCE010000002.1"/>
</dbReference>
<evidence type="ECO:0000259" key="7">
    <source>
        <dbReference type="PROSITE" id="PS50983"/>
    </source>
</evidence>
<evidence type="ECO:0000256" key="1">
    <source>
        <dbReference type="ARBA" id="ARBA00004196"/>
    </source>
</evidence>
<protein>
    <submittedName>
        <fullName evidence="9">Siderophore ABC transporter substrate-binding protein</fullName>
    </submittedName>
</protein>
<gene>
    <name evidence="9" type="ORF">C1N32_05970</name>
    <name evidence="8" type="ORF">C1O25_12030</name>
</gene>
<keyword evidence="5 6" id="KW-0732">Signal</keyword>
<dbReference type="Proteomes" id="UP000236449">
    <property type="component" value="Unassembled WGS sequence"/>
</dbReference>
<evidence type="ECO:0000256" key="3">
    <source>
        <dbReference type="ARBA" id="ARBA00022448"/>
    </source>
</evidence>
<dbReference type="InterPro" id="IPR051313">
    <property type="entry name" value="Bact_iron-sidero_bind"/>
</dbReference>
<evidence type="ECO:0000313" key="10">
    <source>
        <dbReference type="Proteomes" id="UP000236449"/>
    </source>
</evidence>
<evidence type="ECO:0000256" key="6">
    <source>
        <dbReference type="SAM" id="SignalP"/>
    </source>
</evidence>
<dbReference type="AlphaFoldDB" id="A0A2J8I540"/>
<organism evidence="9 10">
    <name type="scientific">Vibrio diazotrophicus</name>
    <dbReference type="NCBI Taxonomy" id="685"/>
    <lineage>
        <taxon>Bacteria</taxon>
        <taxon>Pseudomonadati</taxon>
        <taxon>Pseudomonadota</taxon>
        <taxon>Gammaproteobacteria</taxon>
        <taxon>Vibrionales</taxon>
        <taxon>Vibrionaceae</taxon>
        <taxon>Vibrio</taxon>
    </lineage>
</organism>